<proteinExistence type="predicted"/>
<sequence>MLLGKVKGNIISTRKHERLVGYKLLIVEPYYGNKKDTLIAADRLGAGLGELVLLSQGSPALKALDNDAPIDAVVVGIVDSEPDKG</sequence>
<dbReference type="EMBL" id="FUYN01000003">
    <property type="protein sequence ID" value="SKB48147.1"/>
    <property type="molecule type" value="Genomic_DNA"/>
</dbReference>
<dbReference type="InterPro" id="IPR036677">
    <property type="entry name" value="EutN_CcmL_sf"/>
</dbReference>
<evidence type="ECO:0000256" key="1">
    <source>
        <dbReference type="ARBA" id="ARBA00023587"/>
    </source>
</evidence>
<dbReference type="OrthoDB" id="196195at2"/>
<keyword evidence="5" id="KW-1185">Reference proteome</keyword>
<keyword evidence="3" id="KW-1283">Bacterial microcompartment</keyword>
<evidence type="ECO:0000313" key="4">
    <source>
        <dbReference type="EMBL" id="SKB48147.1"/>
    </source>
</evidence>
<dbReference type="PROSITE" id="PS51932">
    <property type="entry name" value="BMV"/>
    <property type="match status" value="1"/>
</dbReference>
<dbReference type="SUPFAM" id="SSF159133">
    <property type="entry name" value="EutN/CcmL-like"/>
    <property type="match status" value="1"/>
</dbReference>
<reference evidence="5" key="1">
    <citation type="submission" date="2017-02" db="EMBL/GenBank/DDBJ databases">
        <authorList>
            <person name="Varghese N."/>
            <person name="Submissions S."/>
        </authorList>
    </citation>
    <scope>NUCLEOTIDE SEQUENCE [LARGE SCALE GENOMIC DNA]</scope>
    <source>
        <strain evidence="5">ATCC 35199</strain>
    </source>
</reference>
<organism evidence="4 5">
    <name type="scientific">Acetoanaerobium noterae</name>
    <dbReference type="NCBI Taxonomy" id="745369"/>
    <lineage>
        <taxon>Bacteria</taxon>
        <taxon>Bacillati</taxon>
        <taxon>Bacillota</taxon>
        <taxon>Clostridia</taxon>
        <taxon>Peptostreptococcales</taxon>
        <taxon>Filifactoraceae</taxon>
        <taxon>Acetoanaerobium</taxon>
    </lineage>
</organism>
<dbReference type="CDD" id="cd01614">
    <property type="entry name" value="EutN_CcmL"/>
    <property type="match status" value="1"/>
</dbReference>
<dbReference type="Gene3D" id="2.40.50.220">
    <property type="entry name" value="EutN/Ccml"/>
    <property type="match status" value="1"/>
</dbReference>
<gene>
    <name evidence="4" type="ORF">SAMN02745120_1712</name>
</gene>
<dbReference type="PANTHER" id="PTHR36539:SF1">
    <property type="entry name" value="BACTERIAL MICROCOMPARTMENT SHELL VERTEX PROTEIN EUTN"/>
    <property type="match status" value="1"/>
</dbReference>
<evidence type="ECO:0000256" key="2">
    <source>
        <dbReference type="ARBA" id="ARBA00023669"/>
    </source>
</evidence>
<dbReference type="PANTHER" id="PTHR36539">
    <property type="entry name" value="ETHANOLAMINE UTILIZATION PROTEIN EUTN"/>
    <property type="match status" value="1"/>
</dbReference>
<name>A0A1T5BM27_9FIRM</name>
<keyword evidence="2" id="KW-1282">Carboxysome</keyword>
<dbReference type="Pfam" id="PF03319">
    <property type="entry name" value="EutN_CcmL"/>
    <property type="match status" value="1"/>
</dbReference>
<dbReference type="Proteomes" id="UP000243406">
    <property type="component" value="Unassembled WGS sequence"/>
</dbReference>
<dbReference type="InterPro" id="IPR004992">
    <property type="entry name" value="EutN_CcmL"/>
</dbReference>
<protein>
    <submittedName>
        <fullName evidence="4">Ethanolamine utilization protein EutN</fullName>
    </submittedName>
</protein>
<accession>A0A1T5BM27</accession>
<evidence type="ECO:0000313" key="5">
    <source>
        <dbReference type="Proteomes" id="UP000243406"/>
    </source>
</evidence>
<dbReference type="AlphaFoldDB" id="A0A1T5BM27"/>
<dbReference type="RefSeq" id="WP_013360899.1">
    <property type="nucleotide sequence ID" value="NZ_CP154629.1"/>
</dbReference>
<evidence type="ECO:0000256" key="3">
    <source>
        <dbReference type="ARBA" id="ARBA00024446"/>
    </source>
</evidence>
<comment type="subcellular location">
    <subcellularLocation>
        <location evidence="1">Carboxysome</location>
    </subcellularLocation>
</comment>
<dbReference type="GO" id="GO:0031470">
    <property type="term" value="C:carboxysome"/>
    <property type="evidence" value="ECO:0007669"/>
    <property type="project" value="UniProtKB-SubCell"/>
</dbReference>